<reference evidence="4" key="1">
    <citation type="submission" date="2014-09" db="EMBL/GenBank/DDBJ databases">
        <authorList>
            <person name="GOMEZ-VALERO Laura"/>
        </authorList>
    </citation>
    <scope>NUCLEOTIDE SEQUENCE</scope>
    <source>
        <strain evidence="4">ATCC33218</strain>
    </source>
</reference>
<evidence type="ECO:0000256" key="1">
    <source>
        <dbReference type="SAM" id="Phobius"/>
    </source>
</evidence>
<dbReference type="Gene3D" id="1.10.3210.10">
    <property type="entry name" value="Hypothetical protein af1432"/>
    <property type="match status" value="1"/>
</dbReference>
<evidence type="ECO:0000313" key="6">
    <source>
        <dbReference type="Proteomes" id="UP000032414"/>
    </source>
</evidence>
<dbReference type="GO" id="GO:0008081">
    <property type="term" value="F:phosphoric diester hydrolase activity"/>
    <property type="evidence" value="ECO:0007669"/>
    <property type="project" value="UniProtKB-ARBA"/>
</dbReference>
<dbReference type="InterPro" id="IPR000014">
    <property type="entry name" value="PAS"/>
</dbReference>
<dbReference type="Pfam" id="PF00989">
    <property type="entry name" value="PAS"/>
    <property type="match status" value="1"/>
</dbReference>
<feature type="transmembrane region" description="Helical" evidence="1">
    <location>
        <begin position="237"/>
        <end position="255"/>
    </location>
</feature>
<dbReference type="EMBL" id="FMVN01000007">
    <property type="protein sequence ID" value="SCY37053.1"/>
    <property type="molecule type" value="Genomic_DNA"/>
</dbReference>
<keyword evidence="1" id="KW-0812">Transmembrane</keyword>
<dbReference type="Proteomes" id="UP000032414">
    <property type="component" value="Chromosome I"/>
</dbReference>
<gene>
    <name evidence="4" type="ORF">LMI_2016</name>
    <name evidence="5" type="ORF">SAMN02982997_01510</name>
</gene>
<dbReference type="Pfam" id="PF13487">
    <property type="entry name" value="HD_5"/>
    <property type="match status" value="1"/>
</dbReference>
<dbReference type="SMART" id="SM00471">
    <property type="entry name" value="HDc"/>
    <property type="match status" value="1"/>
</dbReference>
<feature type="transmembrane region" description="Helical" evidence="1">
    <location>
        <begin position="42"/>
        <end position="61"/>
    </location>
</feature>
<dbReference type="STRING" id="451.B6N58_05975"/>
<keyword evidence="1" id="KW-1133">Transmembrane helix</keyword>
<dbReference type="Pfam" id="PF13426">
    <property type="entry name" value="PAS_9"/>
    <property type="match status" value="1"/>
</dbReference>
<dbReference type="PATRIC" id="fig|451.8.peg.1119"/>
<evidence type="ECO:0000259" key="2">
    <source>
        <dbReference type="PROSITE" id="PS50112"/>
    </source>
</evidence>
<dbReference type="PROSITE" id="PS51832">
    <property type="entry name" value="HD_GYP"/>
    <property type="match status" value="1"/>
</dbReference>
<dbReference type="PANTHER" id="PTHR43155:SF2">
    <property type="entry name" value="CYCLIC DI-GMP PHOSPHODIESTERASE PA4108"/>
    <property type="match status" value="1"/>
</dbReference>
<dbReference type="Pfam" id="PF17159">
    <property type="entry name" value="MASE3"/>
    <property type="match status" value="1"/>
</dbReference>
<feature type="transmembrane region" description="Helical" evidence="1">
    <location>
        <begin position="205"/>
        <end position="225"/>
    </location>
</feature>
<dbReference type="SUPFAM" id="SSF55785">
    <property type="entry name" value="PYP-like sensor domain (PAS domain)"/>
    <property type="match status" value="2"/>
</dbReference>
<organism evidence="4 6">
    <name type="scientific">Legionella micdadei</name>
    <name type="common">Tatlockia micdadei</name>
    <dbReference type="NCBI Taxonomy" id="451"/>
    <lineage>
        <taxon>Bacteria</taxon>
        <taxon>Pseudomonadati</taxon>
        <taxon>Pseudomonadota</taxon>
        <taxon>Gammaproteobacteria</taxon>
        <taxon>Legionellales</taxon>
        <taxon>Legionellaceae</taxon>
        <taxon>Legionella</taxon>
    </lineage>
</organism>
<dbReference type="InterPro" id="IPR033425">
    <property type="entry name" value="MASE3"/>
</dbReference>
<dbReference type="PANTHER" id="PTHR43155">
    <property type="entry name" value="CYCLIC DI-GMP PHOSPHODIESTERASE PA4108-RELATED"/>
    <property type="match status" value="1"/>
</dbReference>
<dbReference type="HOGENOM" id="CLU_381692_0_0_6"/>
<sequence length="725" mass="82087">MDSQQGALLTGPIQPNLKKIFFPPIILVLISIFVLMKTNYLVFHILVELFSIIIVITALTVATTTSQFTKNHFIIFIAIASGWCGSLDLIHMLVYKGMNLLPVQGSNVSTEFWVSARLIQALAFLISPIFLRHTCPTYALHIGFACLIIVLSWAIFHDYFPDTYVERHGLTLFKRITEWLVILILLSTLFSYWQMRALMSPRLFNYLILSLSAMALSEVFFSIYADMYGIENILGHIFKIVAYWFIYVALVITTLTQPFNVLARTASTYDTVPDPTIIMESSGQIKTANLAAAQFTHSTPESLVGLENHTLFHNPNASKSECPICSQLNKTEPFMGEINRENDGWVECSLTPISSEFYPNAWVQVIRDISDRKYLELERTNLVKELGQRIEELHRHQQALKEREHHFRAMIEQPITGIFVRDEKKFIYTNPRFLEIIGYSREELQDKNILDLLNNDVPTKKLVIEIWQQIKAGQVGVSYQIPFRRKNGKPIILGLHATAITWYGKPAALTMVQDVTELKQAQDKINRYVKQLEKAINGTFLAVSNMVELRDPYTAGHERRVGLVAKAIAEEMGWPPARCEALELIGLVHDIGKVSIPAEILSKPGKLSAMEMELVKGHARAGYEILKDIEFNAPVAETILQHHERMNGSGYPQGLMGNEILPEARIIAVADVLESMSSHRPYRPALGLEAALNELLRGRNELYDPEAVDAIVRLIREKGYVLPAK</sequence>
<reference evidence="5 7" key="3">
    <citation type="submission" date="2016-10" db="EMBL/GenBank/DDBJ databases">
        <authorList>
            <person name="Varghese N."/>
            <person name="Submissions S."/>
        </authorList>
    </citation>
    <scope>NUCLEOTIDE SEQUENCE [LARGE SCALE GENOMIC DNA]</scope>
    <source>
        <strain evidence="5 7">ATCC 33218</strain>
    </source>
</reference>
<feature type="transmembrane region" description="Helical" evidence="1">
    <location>
        <begin position="176"/>
        <end position="193"/>
    </location>
</feature>
<dbReference type="AlphaFoldDB" id="A0A098GIJ9"/>
<dbReference type="Gene3D" id="3.30.450.20">
    <property type="entry name" value="PAS domain"/>
    <property type="match status" value="2"/>
</dbReference>
<dbReference type="InterPro" id="IPR037522">
    <property type="entry name" value="HD_GYP_dom"/>
</dbReference>
<keyword evidence="1" id="KW-0472">Membrane</keyword>
<dbReference type="CDD" id="cd00077">
    <property type="entry name" value="HDc"/>
    <property type="match status" value="1"/>
</dbReference>
<dbReference type="InterPro" id="IPR013767">
    <property type="entry name" value="PAS_fold"/>
</dbReference>
<dbReference type="SMART" id="SM00091">
    <property type="entry name" value="PAS"/>
    <property type="match status" value="2"/>
</dbReference>
<dbReference type="InterPro" id="IPR035965">
    <property type="entry name" value="PAS-like_dom_sf"/>
</dbReference>
<name>A0A098GIJ9_LEGMI</name>
<dbReference type="EMBL" id="LN614830">
    <property type="protein sequence ID" value="CEG61301.1"/>
    <property type="molecule type" value="Genomic_DNA"/>
</dbReference>
<keyword evidence="7" id="KW-1185">Reference proteome</keyword>
<feature type="transmembrane region" description="Helical" evidence="1">
    <location>
        <begin position="20"/>
        <end position="36"/>
    </location>
</feature>
<dbReference type="InterPro" id="IPR006675">
    <property type="entry name" value="HDIG_dom"/>
</dbReference>
<feature type="transmembrane region" description="Helical" evidence="1">
    <location>
        <begin position="73"/>
        <end position="94"/>
    </location>
</feature>
<feature type="domain" description="PAS" evidence="2">
    <location>
        <begin position="403"/>
        <end position="456"/>
    </location>
</feature>
<evidence type="ECO:0000313" key="4">
    <source>
        <dbReference type="EMBL" id="CEG61301.1"/>
    </source>
</evidence>
<evidence type="ECO:0000313" key="7">
    <source>
        <dbReference type="Proteomes" id="UP000182998"/>
    </source>
</evidence>
<evidence type="ECO:0000313" key="5">
    <source>
        <dbReference type="EMBL" id="SCY37053.1"/>
    </source>
</evidence>
<dbReference type="InterPro" id="IPR003607">
    <property type="entry name" value="HD/PDEase_dom"/>
</dbReference>
<feature type="domain" description="HD-GYP" evidence="3">
    <location>
        <begin position="532"/>
        <end position="725"/>
    </location>
</feature>
<dbReference type="CDD" id="cd00130">
    <property type="entry name" value="PAS"/>
    <property type="match status" value="1"/>
</dbReference>
<proteinExistence type="predicted"/>
<evidence type="ECO:0000259" key="3">
    <source>
        <dbReference type="PROSITE" id="PS51832"/>
    </source>
</evidence>
<feature type="transmembrane region" description="Helical" evidence="1">
    <location>
        <begin position="138"/>
        <end position="156"/>
    </location>
</feature>
<protein>
    <submittedName>
        <fullName evidence="5">PAS domain S-box-containing protein/HDIG domain-containing protein</fullName>
    </submittedName>
    <submittedName>
        <fullName evidence="4">Putative sensory protein (PAS domain)</fullName>
    </submittedName>
</protein>
<dbReference type="NCBIfam" id="TIGR00277">
    <property type="entry name" value="HDIG"/>
    <property type="match status" value="1"/>
</dbReference>
<accession>A0A098GIJ9</accession>
<reference evidence="6" key="2">
    <citation type="submission" date="2014-09" db="EMBL/GenBank/DDBJ databases">
        <authorList>
            <person name="Gomez-Valero L."/>
        </authorList>
    </citation>
    <scope>NUCLEOTIDE SEQUENCE [LARGE SCALE GENOMIC DNA]</scope>
    <source>
        <strain evidence="6">ATCC33218</strain>
    </source>
</reference>
<dbReference type="Proteomes" id="UP000182998">
    <property type="component" value="Unassembled WGS sequence"/>
</dbReference>
<dbReference type="KEGG" id="tmc:LMI_2016"/>
<dbReference type="PROSITE" id="PS50112">
    <property type="entry name" value="PAS"/>
    <property type="match status" value="1"/>
</dbReference>
<dbReference type="SUPFAM" id="SSF109604">
    <property type="entry name" value="HD-domain/PDEase-like"/>
    <property type="match status" value="1"/>
</dbReference>
<dbReference type="NCBIfam" id="TIGR00229">
    <property type="entry name" value="sensory_box"/>
    <property type="match status" value="2"/>
</dbReference>
<dbReference type="GO" id="GO:0006355">
    <property type="term" value="P:regulation of DNA-templated transcription"/>
    <property type="evidence" value="ECO:0007669"/>
    <property type="project" value="InterPro"/>
</dbReference>
<dbReference type="RefSeq" id="WP_045099567.1">
    <property type="nucleotide sequence ID" value="NZ_CP020615.1"/>
</dbReference>